<gene>
    <name evidence="2" type="ORF">ACH5RR_010165</name>
</gene>
<keyword evidence="1" id="KW-0812">Transmembrane</keyword>
<accession>A0ABD3AHL6</accession>
<sequence length="100" mass="11371">MWMPNISDCGRDYVGPLCKVVMAWGVALWSLATFRSLWAAATSMWARLITHHEDVARHCRGSSQVTLPCMNNMIATYLIYPVESINIVIRMIYFVLNSTC</sequence>
<dbReference type="AlphaFoldDB" id="A0ABD3AHL6"/>
<feature type="transmembrane region" description="Helical" evidence="1">
    <location>
        <begin position="20"/>
        <end position="38"/>
    </location>
</feature>
<proteinExistence type="predicted"/>
<evidence type="ECO:0000256" key="1">
    <source>
        <dbReference type="SAM" id="Phobius"/>
    </source>
</evidence>
<name>A0ABD3AHL6_9GENT</name>
<evidence type="ECO:0000313" key="3">
    <source>
        <dbReference type="Proteomes" id="UP001630127"/>
    </source>
</evidence>
<dbReference type="EMBL" id="JBJUIK010000004">
    <property type="protein sequence ID" value="KAL3530843.1"/>
    <property type="molecule type" value="Genomic_DNA"/>
</dbReference>
<dbReference type="Proteomes" id="UP001630127">
    <property type="component" value="Unassembled WGS sequence"/>
</dbReference>
<protein>
    <submittedName>
        <fullName evidence="2">Uncharacterized protein</fullName>
    </submittedName>
</protein>
<organism evidence="2 3">
    <name type="scientific">Cinchona calisaya</name>
    <dbReference type="NCBI Taxonomy" id="153742"/>
    <lineage>
        <taxon>Eukaryota</taxon>
        <taxon>Viridiplantae</taxon>
        <taxon>Streptophyta</taxon>
        <taxon>Embryophyta</taxon>
        <taxon>Tracheophyta</taxon>
        <taxon>Spermatophyta</taxon>
        <taxon>Magnoliopsida</taxon>
        <taxon>eudicotyledons</taxon>
        <taxon>Gunneridae</taxon>
        <taxon>Pentapetalae</taxon>
        <taxon>asterids</taxon>
        <taxon>lamiids</taxon>
        <taxon>Gentianales</taxon>
        <taxon>Rubiaceae</taxon>
        <taxon>Cinchonoideae</taxon>
        <taxon>Cinchoneae</taxon>
        <taxon>Cinchona</taxon>
    </lineage>
</organism>
<reference evidence="2 3" key="1">
    <citation type="submission" date="2024-11" db="EMBL/GenBank/DDBJ databases">
        <title>A near-complete genome assembly of Cinchona calisaya.</title>
        <authorList>
            <person name="Lian D.C."/>
            <person name="Zhao X.W."/>
            <person name="Wei L."/>
        </authorList>
    </citation>
    <scope>NUCLEOTIDE SEQUENCE [LARGE SCALE GENOMIC DNA]</scope>
    <source>
        <tissue evidence="2">Nenye</tissue>
    </source>
</reference>
<evidence type="ECO:0000313" key="2">
    <source>
        <dbReference type="EMBL" id="KAL3530843.1"/>
    </source>
</evidence>
<comment type="caution">
    <text evidence="2">The sequence shown here is derived from an EMBL/GenBank/DDBJ whole genome shotgun (WGS) entry which is preliminary data.</text>
</comment>
<keyword evidence="1" id="KW-1133">Transmembrane helix</keyword>
<keyword evidence="1" id="KW-0472">Membrane</keyword>
<keyword evidence="3" id="KW-1185">Reference proteome</keyword>